<reference evidence="3 4" key="1">
    <citation type="submission" date="2019-03" db="EMBL/GenBank/DDBJ databases">
        <title>Genomic Encyclopedia of Type Strains, Phase IV (KMG-IV): sequencing the most valuable type-strain genomes for metagenomic binning, comparative biology and taxonomic classification.</title>
        <authorList>
            <person name="Goeker M."/>
        </authorList>
    </citation>
    <scope>NUCLEOTIDE SEQUENCE [LARGE SCALE GENOMIC DNA]</scope>
    <source>
        <strain evidence="3 4">DSM 101688</strain>
    </source>
</reference>
<evidence type="ECO:0000259" key="2">
    <source>
        <dbReference type="Pfam" id="PF00582"/>
    </source>
</evidence>
<sequence>MMSQVIACIDGTNVSTAVCDYAAWASLRLDAPLQFLHVLEKALYPAASDLSGNIGLGSRETLLHELAALDEKRGKIALEQGKNMLKAARERAIADGVPAPTSRQRHGSLLETLADIADDIRLLVLGKHDEHLGDHIGSRLENVVRTQHRPTLITPAVFKTPRRVMLAFDRSSATRKGIETVAASPLLRGLPCHVVMVGDDNAANREHLDWARATLQAAGFDTPTALIPGEVEQTLCDYRARHDIDMLIMGAYGHSVVRRFFVGSTTTAVIRDAQVPVLLLR</sequence>
<dbReference type="PANTHER" id="PTHR46268">
    <property type="entry name" value="STRESS RESPONSE PROTEIN NHAX"/>
    <property type="match status" value="1"/>
</dbReference>
<dbReference type="EMBL" id="SLZW01000005">
    <property type="protein sequence ID" value="TCS62459.1"/>
    <property type="molecule type" value="Genomic_DNA"/>
</dbReference>
<dbReference type="Gene3D" id="3.40.50.12370">
    <property type="match status" value="1"/>
</dbReference>
<organism evidence="3 4">
    <name type="scientific">Varunaivibrio sulfuroxidans</name>
    <dbReference type="NCBI Taxonomy" id="1773489"/>
    <lineage>
        <taxon>Bacteria</taxon>
        <taxon>Pseudomonadati</taxon>
        <taxon>Pseudomonadota</taxon>
        <taxon>Alphaproteobacteria</taxon>
        <taxon>Rhodospirillales</taxon>
        <taxon>Magnetovibrionaceae</taxon>
        <taxon>Varunaivibrio</taxon>
    </lineage>
</organism>
<keyword evidence="4" id="KW-1185">Reference proteome</keyword>
<comment type="similarity">
    <text evidence="1">Belongs to the universal stress protein A family.</text>
</comment>
<proteinExistence type="inferred from homology"/>
<dbReference type="InterPro" id="IPR006015">
    <property type="entry name" value="Universal_stress_UspA"/>
</dbReference>
<dbReference type="PRINTS" id="PR01438">
    <property type="entry name" value="UNVRSLSTRESS"/>
</dbReference>
<dbReference type="SUPFAM" id="SSF52402">
    <property type="entry name" value="Adenine nucleotide alpha hydrolases-like"/>
    <property type="match status" value="2"/>
</dbReference>
<feature type="domain" description="UspA" evidence="2">
    <location>
        <begin position="203"/>
        <end position="281"/>
    </location>
</feature>
<dbReference type="Pfam" id="PF00582">
    <property type="entry name" value="Usp"/>
    <property type="match status" value="2"/>
</dbReference>
<evidence type="ECO:0000256" key="1">
    <source>
        <dbReference type="ARBA" id="ARBA00008791"/>
    </source>
</evidence>
<dbReference type="InterPro" id="IPR006016">
    <property type="entry name" value="UspA"/>
</dbReference>
<feature type="domain" description="UspA" evidence="2">
    <location>
        <begin position="2"/>
        <end position="154"/>
    </location>
</feature>
<evidence type="ECO:0000313" key="4">
    <source>
        <dbReference type="Proteomes" id="UP000295304"/>
    </source>
</evidence>
<dbReference type="AlphaFoldDB" id="A0A4R3J937"/>
<dbReference type="CDD" id="cd00293">
    <property type="entry name" value="USP-like"/>
    <property type="match status" value="2"/>
</dbReference>
<evidence type="ECO:0000313" key="3">
    <source>
        <dbReference type="EMBL" id="TCS62459.1"/>
    </source>
</evidence>
<comment type="caution">
    <text evidence="3">The sequence shown here is derived from an EMBL/GenBank/DDBJ whole genome shotgun (WGS) entry which is preliminary data.</text>
</comment>
<gene>
    <name evidence="3" type="ORF">EDD55_1054</name>
</gene>
<name>A0A4R3J937_9PROT</name>
<dbReference type="PANTHER" id="PTHR46268:SF6">
    <property type="entry name" value="UNIVERSAL STRESS PROTEIN UP12"/>
    <property type="match status" value="1"/>
</dbReference>
<dbReference type="RefSeq" id="WP_165886295.1">
    <property type="nucleotide sequence ID" value="NZ_CP119676.1"/>
</dbReference>
<dbReference type="Proteomes" id="UP000295304">
    <property type="component" value="Unassembled WGS sequence"/>
</dbReference>
<accession>A0A4R3J937</accession>
<protein>
    <submittedName>
        <fullName evidence="3">Universal stress protein family protein</fullName>
    </submittedName>
</protein>